<dbReference type="GeneID" id="25284408"/>
<dbReference type="GO" id="GO:0008017">
    <property type="term" value="F:microtubule binding"/>
    <property type="evidence" value="ECO:0007669"/>
    <property type="project" value="TreeGrafter"/>
</dbReference>
<gene>
    <name evidence="2" type="ORF">A1O9_09499</name>
</gene>
<dbReference type="GO" id="GO:0005874">
    <property type="term" value="C:microtubule"/>
    <property type="evidence" value="ECO:0007669"/>
    <property type="project" value="TreeGrafter"/>
</dbReference>
<dbReference type="InterPro" id="IPR045063">
    <property type="entry name" value="Dynamin_N"/>
</dbReference>
<dbReference type="InterPro" id="IPR027417">
    <property type="entry name" value="P-loop_NTPase"/>
</dbReference>
<feature type="domain" description="Dynamin N-terminal" evidence="1">
    <location>
        <begin position="24"/>
        <end position="69"/>
    </location>
</feature>
<dbReference type="GO" id="GO:0016559">
    <property type="term" value="P:peroxisome fission"/>
    <property type="evidence" value="ECO:0007669"/>
    <property type="project" value="TreeGrafter"/>
</dbReference>
<dbReference type="Proteomes" id="UP000027920">
    <property type="component" value="Unassembled WGS sequence"/>
</dbReference>
<dbReference type="HOGENOM" id="CLU_199419_0_0_1"/>
<dbReference type="GO" id="GO:0016020">
    <property type="term" value="C:membrane"/>
    <property type="evidence" value="ECO:0007669"/>
    <property type="project" value="TreeGrafter"/>
</dbReference>
<feature type="non-terminal residue" evidence="2">
    <location>
        <position position="76"/>
    </location>
</feature>
<dbReference type="EMBL" id="AMGV01000010">
    <property type="protein sequence ID" value="KEF54333.1"/>
    <property type="molecule type" value="Genomic_DNA"/>
</dbReference>
<dbReference type="Pfam" id="PF00350">
    <property type="entry name" value="Dynamin_N"/>
    <property type="match status" value="1"/>
</dbReference>
<sequence>RDLLNMISGLRSEGFSHYGDLPQIIVCGDQSSGKSSVLEAISRFSSPRKDNNLCTRFATEVILQRGPSEYANVSIT</sequence>
<evidence type="ECO:0000313" key="2">
    <source>
        <dbReference type="EMBL" id="KEF54333.1"/>
    </source>
</evidence>
<proteinExistence type="predicted"/>
<dbReference type="RefSeq" id="XP_013256923.1">
    <property type="nucleotide sequence ID" value="XM_013401469.1"/>
</dbReference>
<dbReference type="GO" id="GO:0003924">
    <property type="term" value="F:GTPase activity"/>
    <property type="evidence" value="ECO:0007669"/>
    <property type="project" value="TreeGrafter"/>
</dbReference>
<feature type="non-terminal residue" evidence="2">
    <location>
        <position position="1"/>
    </location>
</feature>
<evidence type="ECO:0000259" key="1">
    <source>
        <dbReference type="Pfam" id="PF00350"/>
    </source>
</evidence>
<dbReference type="GO" id="GO:0006897">
    <property type="term" value="P:endocytosis"/>
    <property type="evidence" value="ECO:0007669"/>
    <property type="project" value="TreeGrafter"/>
</dbReference>
<protein>
    <submittedName>
        <fullName evidence="2">Dynamin GTPase</fullName>
    </submittedName>
</protein>
<dbReference type="PANTHER" id="PTHR11566:SF21">
    <property type="entry name" value="DYNAMIN RELATED PROTEIN 1, ISOFORM A"/>
    <property type="match status" value="1"/>
</dbReference>
<dbReference type="VEuPathDB" id="FungiDB:A1O9_09499"/>
<accession>A0A072P4Z9</accession>
<evidence type="ECO:0000313" key="3">
    <source>
        <dbReference type="Proteomes" id="UP000027920"/>
    </source>
</evidence>
<reference evidence="2 3" key="1">
    <citation type="submission" date="2013-03" db="EMBL/GenBank/DDBJ databases">
        <title>The Genome Sequence of Exophiala aquamarina CBS 119918.</title>
        <authorList>
            <consortium name="The Broad Institute Genomics Platform"/>
            <person name="Cuomo C."/>
            <person name="de Hoog S."/>
            <person name="Gorbushina A."/>
            <person name="Walker B."/>
            <person name="Young S.K."/>
            <person name="Zeng Q."/>
            <person name="Gargeya S."/>
            <person name="Fitzgerald M."/>
            <person name="Haas B."/>
            <person name="Abouelleil A."/>
            <person name="Allen A.W."/>
            <person name="Alvarado L."/>
            <person name="Arachchi H.M."/>
            <person name="Berlin A.M."/>
            <person name="Chapman S.B."/>
            <person name="Gainer-Dewar J."/>
            <person name="Goldberg J."/>
            <person name="Griggs A."/>
            <person name="Gujja S."/>
            <person name="Hansen M."/>
            <person name="Howarth C."/>
            <person name="Imamovic A."/>
            <person name="Ireland A."/>
            <person name="Larimer J."/>
            <person name="McCowan C."/>
            <person name="Murphy C."/>
            <person name="Pearson M."/>
            <person name="Poon T.W."/>
            <person name="Priest M."/>
            <person name="Roberts A."/>
            <person name="Saif S."/>
            <person name="Shea T."/>
            <person name="Sisk P."/>
            <person name="Sykes S."/>
            <person name="Wortman J."/>
            <person name="Nusbaum C."/>
            <person name="Birren B."/>
        </authorList>
    </citation>
    <scope>NUCLEOTIDE SEQUENCE [LARGE SCALE GENOMIC DNA]</scope>
    <source>
        <strain evidence="2 3">CBS 119918</strain>
    </source>
</reference>
<keyword evidence="3" id="KW-1185">Reference proteome</keyword>
<name>A0A072P4Z9_9EURO</name>
<dbReference type="AlphaFoldDB" id="A0A072P4Z9"/>
<dbReference type="Gene3D" id="3.40.50.300">
    <property type="entry name" value="P-loop containing nucleotide triphosphate hydrolases"/>
    <property type="match status" value="1"/>
</dbReference>
<dbReference type="OrthoDB" id="4120909at2759"/>
<dbReference type="GO" id="GO:0048312">
    <property type="term" value="P:intracellular distribution of mitochondria"/>
    <property type="evidence" value="ECO:0007669"/>
    <property type="project" value="TreeGrafter"/>
</dbReference>
<dbReference type="GO" id="GO:0005739">
    <property type="term" value="C:mitochondrion"/>
    <property type="evidence" value="ECO:0007669"/>
    <property type="project" value="TreeGrafter"/>
</dbReference>
<dbReference type="GO" id="GO:0000266">
    <property type="term" value="P:mitochondrial fission"/>
    <property type="evidence" value="ECO:0007669"/>
    <property type="project" value="TreeGrafter"/>
</dbReference>
<dbReference type="SUPFAM" id="SSF52540">
    <property type="entry name" value="P-loop containing nucleoside triphosphate hydrolases"/>
    <property type="match status" value="1"/>
</dbReference>
<organism evidence="2 3">
    <name type="scientific">Exophiala aquamarina CBS 119918</name>
    <dbReference type="NCBI Taxonomy" id="1182545"/>
    <lineage>
        <taxon>Eukaryota</taxon>
        <taxon>Fungi</taxon>
        <taxon>Dikarya</taxon>
        <taxon>Ascomycota</taxon>
        <taxon>Pezizomycotina</taxon>
        <taxon>Eurotiomycetes</taxon>
        <taxon>Chaetothyriomycetidae</taxon>
        <taxon>Chaetothyriales</taxon>
        <taxon>Herpotrichiellaceae</taxon>
        <taxon>Exophiala</taxon>
    </lineage>
</organism>
<dbReference type="STRING" id="1182545.A0A072P4Z9"/>
<comment type="caution">
    <text evidence="2">The sequence shown here is derived from an EMBL/GenBank/DDBJ whole genome shotgun (WGS) entry which is preliminary data.</text>
</comment>
<dbReference type="PANTHER" id="PTHR11566">
    <property type="entry name" value="DYNAMIN"/>
    <property type="match status" value="1"/>
</dbReference>
<dbReference type="InterPro" id="IPR022812">
    <property type="entry name" value="Dynamin"/>
</dbReference>